<evidence type="ECO:0000313" key="2">
    <source>
        <dbReference type="Proteomes" id="UP000095713"/>
    </source>
</evidence>
<dbReference type="STRING" id="1849968.A8C32_15055"/>
<dbReference type="AlphaFoldDB" id="A0A1E5T8U6"/>
<dbReference type="RefSeq" id="WP_069830261.1">
    <property type="nucleotide sequence ID" value="NZ_MDJD01000043.1"/>
</dbReference>
<dbReference type="OrthoDB" id="707631at2"/>
<accession>A0A1E5T8U6</accession>
<evidence type="ECO:0000313" key="1">
    <source>
        <dbReference type="EMBL" id="OEK07803.1"/>
    </source>
</evidence>
<reference evidence="1 2" key="1">
    <citation type="submission" date="2016-05" db="EMBL/GenBank/DDBJ databases">
        <title>Draft Genome Sequence of Algibacter sp. Strain SK-16 Isolated from the Surface Water of Aburatsubo Inlet.</title>
        <authorList>
            <person name="Wong S.-K."/>
            <person name="Yoshizawa S."/>
            <person name="Nakajima Y."/>
            <person name="Ogura Y."/>
            <person name="Tetsuya H."/>
            <person name="Hamasaki K."/>
        </authorList>
    </citation>
    <scope>NUCLEOTIDE SEQUENCE [LARGE SCALE GENOMIC DNA]</scope>
    <source>
        <strain evidence="1 2">SK-16</strain>
    </source>
</reference>
<gene>
    <name evidence="1" type="ORF">A8C32_15055</name>
</gene>
<organism evidence="1 2">
    <name type="scientific">Flavivirga aquatica</name>
    <dbReference type="NCBI Taxonomy" id="1849968"/>
    <lineage>
        <taxon>Bacteria</taxon>
        <taxon>Pseudomonadati</taxon>
        <taxon>Bacteroidota</taxon>
        <taxon>Flavobacteriia</taxon>
        <taxon>Flavobacteriales</taxon>
        <taxon>Flavobacteriaceae</taxon>
        <taxon>Flavivirga</taxon>
    </lineage>
</organism>
<comment type="caution">
    <text evidence="1">The sequence shown here is derived from an EMBL/GenBank/DDBJ whole genome shotgun (WGS) entry which is preliminary data.</text>
</comment>
<dbReference type="Proteomes" id="UP000095713">
    <property type="component" value="Unassembled WGS sequence"/>
</dbReference>
<keyword evidence="2" id="KW-1185">Reference proteome</keyword>
<sequence>MKGFLKEKDENEVKFVCSNCGMNKYYSETLADKFQMEKSLKTYKTRNLIVGGNFKDFIKRCY</sequence>
<proteinExistence type="predicted"/>
<dbReference type="EMBL" id="MDJD01000043">
    <property type="protein sequence ID" value="OEK07803.1"/>
    <property type="molecule type" value="Genomic_DNA"/>
</dbReference>
<name>A0A1E5T8U6_9FLAO</name>
<protein>
    <submittedName>
        <fullName evidence="1">Uncharacterized protein</fullName>
    </submittedName>
</protein>